<organism evidence="1">
    <name type="scientific">bioreactor metagenome</name>
    <dbReference type="NCBI Taxonomy" id="1076179"/>
    <lineage>
        <taxon>unclassified sequences</taxon>
        <taxon>metagenomes</taxon>
        <taxon>ecological metagenomes</taxon>
    </lineage>
</organism>
<comment type="caution">
    <text evidence="1">The sequence shown here is derived from an EMBL/GenBank/DDBJ whole genome shotgun (WGS) entry which is preliminary data.</text>
</comment>
<reference evidence="1" key="1">
    <citation type="submission" date="2019-08" db="EMBL/GenBank/DDBJ databases">
        <authorList>
            <person name="Kucharzyk K."/>
            <person name="Murdoch R.W."/>
            <person name="Higgins S."/>
            <person name="Loffler F."/>
        </authorList>
    </citation>
    <scope>NUCLEOTIDE SEQUENCE</scope>
</reference>
<gene>
    <name evidence="1" type="ORF">SDC9_97067</name>
</gene>
<name>A0A645ACA1_9ZZZZ</name>
<protein>
    <submittedName>
        <fullName evidence="1">Uncharacterized protein</fullName>
    </submittedName>
</protein>
<evidence type="ECO:0000313" key="1">
    <source>
        <dbReference type="EMBL" id="MPM50328.1"/>
    </source>
</evidence>
<dbReference type="EMBL" id="VSSQ01012920">
    <property type="protein sequence ID" value="MPM50328.1"/>
    <property type="molecule type" value="Genomic_DNA"/>
</dbReference>
<sequence length="213" mass="24436">MNAYKKQLLLDFPWGECFPKLVAFAEWRIQGMRWNSGVLPMGHTAESIVQEAITKTFSEERNWKPEEGDLLMWLKYVIKSDISHLAESIPNRVEVPLDPVDGSDLKENVQEFKQVQSTAQEFFIPSPEEIVINAETEELRIIVAKSKIDALLEASSGHPELEEIVYTILDGKCGPKPRELAQILGKPVEEIYQNLRTLRCKSEKIRSEVRNER</sequence>
<proteinExistence type="predicted"/>
<accession>A0A645ACA1</accession>
<dbReference type="AlphaFoldDB" id="A0A645ACA1"/>